<feature type="transmembrane region" description="Helical" evidence="5">
    <location>
        <begin position="113"/>
        <end position="134"/>
    </location>
</feature>
<comment type="subcellular location">
    <subcellularLocation>
        <location evidence="1">Cell membrane</location>
        <topology evidence="1">Multi-pass membrane protein</topology>
    </subcellularLocation>
</comment>
<dbReference type="GO" id="GO:0042277">
    <property type="term" value="F:peptide binding"/>
    <property type="evidence" value="ECO:0007669"/>
    <property type="project" value="TreeGrafter"/>
</dbReference>
<dbReference type="PANTHER" id="PTHR24241">
    <property type="entry name" value="NEUROPEPTIDE RECEPTOR-RELATED G-PROTEIN COUPLED RECEPTOR"/>
    <property type="match status" value="1"/>
</dbReference>
<accession>A0A553NTS7</accession>
<gene>
    <name evidence="6" type="ORF">TCAL_14256</name>
</gene>
<keyword evidence="5" id="KW-0812">Transmembrane</keyword>
<dbReference type="OrthoDB" id="10598892at2759"/>
<keyword evidence="5" id="KW-0472">Membrane</keyword>
<feature type="region of interest" description="Disordered" evidence="4">
    <location>
        <begin position="239"/>
        <end position="269"/>
    </location>
</feature>
<dbReference type="GO" id="GO:0004930">
    <property type="term" value="F:G protein-coupled receptor activity"/>
    <property type="evidence" value="ECO:0007669"/>
    <property type="project" value="TreeGrafter"/>
</dbReference>
<comment type="caution">
    <text evidence="6">The sequence shown here is derived from an EMBL/GenBank/DDBJ whole genome shotgun (WGS) entry which is preliminary data.</text>
</comment>
<dbReference type="EMBL" id="VCGU01000010">
    <property type="protein sequence ID" value="TRY68845.1"/>
    <property type="molecule type" value="Genomic_DNA"/>
</dbReference>
<dbReference type="Gene3D" id="1.20.1070.10">
    <property type="entry name" value="Rhodopsin 7-helix transmembrane proteins"/>
    <property type="match status" value="2"/>
</dbReference>
<feature type="compositionally biased region" description="Polar residues" evidence="4">
    <location>
        <begin position="165"/>
        <end position="182"/>
    </location>
</feature>
<dbReference type="CDD" id="cd00637">
    <property type="entry name" value="7tm_classA_rhodopsin-like"/>
    <property type="match status" value="1"/>
</dbReference>
<dbReference type="Proteomes" id="UP000318571">
    <property type="component" value="Chromosome 1"/>
</dbReference>
<feature type="compositionally biased region" description="Polar residues" evidence="4">
    <location>
        <begin position="245"/>
        <end position="262"/>
    </location>
</feature>
<feature type="transmembrane region" description="Helical" evidence="5">
    <location>
        <begin position="463"/>
        <end position="483"/>
    </location>
</feature>
<feature type="transmembrane region" description="Helical" evidence="5">
    <location>
        <begin position="326"/>
        <end position="349"/>
    </location>
</feature>
<evidence type="ECO:0000313" key="7">
    <source>
        <dbReference type="Proteomes" id="UP000318571"/>
    </source>
</evidence>
<evidence type="ECO:0000313" key="6">
    <source>
        <dbReference type="EMBL" id="TRY68845.1"/>
    </source>
</evidence>
<dbReference type="SUPFAM" id="SSF81321">
    <property type="entry name" value="Family A G protein-coupled receptor-like"/>
    <property type="match status" value="2"/>
</dbReference>
<evidence type="ECO:0000256" key="1">
    <source>
        <dbReference type="ARBA" id="ARBA00004651"/>
    </source>
</evidence>
<evidence type="ECO:0008006" key="8">
    <source>
        <dbReference type="Google" id="ProtNLM"/>
    </source>
</evidence>
<dbReference type="PANTHER" id="PTHR24241:SF76">
    <property type="entry name" value="NEUROPEPTIDE SIFAMIDE RECEPTOR"/>
    <property type="match status" value="1"/>
</dbReference>
<dbReference type="AlphaFoldDB" id="A0A553NTS7"/>
<protein>
    <recommendedName>
        <fullName evidence="8">G-protein coupled receptors family 1 profile domain-containing protein</fullName>
    </recommendedName>
</protein>
<sequence>MMFFYRSWAAKLNLEDPRDPYNDVIYSQFLYHRWGYGALLVITLILGLLFNLAFVSSFLGNRHIRKMPHWTFLCLSVRDLLVSVILIPIVINWFVVNLGFWEGGKFLCELAGFFDFFLLAEYPLILVTLGITLYTRQYSQEGGLDLPMDELDPMNHPGMRDLTSRSRTPSVAQGRTPYQSRGPSRAPSVMGSEAGYRPGRQPGPPQDTRTPFYVAPHSAGSVTGSIEGRLAAGRMSGGRRIVQQGPPSMQGSRYGTPRSTASALPPHMRNQSFRTSSPLHEVDETGSLGEVDDLFDSVSLDYPGREFESPKGWDFLMDMEVHYHTWHTALLCFTWVLSIGVGIPAALIIDHLPSQRPGCLVPVDPFSNPYVSTIDDPGYNLMISMFSLFYLIAALGLIVFLCLILYHKMADKRFRTFLKMYIVLSVIFVVSRSPVDIIQFKALIEAARGFNLKDHYEIEYEVILIWFTYLPLILNPIVYFSYLSDYRKGTQTFLRKICGCKSKEELSDERMSQYKEEIIKTEKENGSRTQVSNIL</sequence>
<feature type="transmembrane region" description="Helical" evidence="5">
    <location>
        <begin position="418"/>
        <end position="435"/>
    </location>
</feature>
<keyword evidence="7" id="KW-1185">Reference proteome</keyword>
<evidence type="ECO:0000256" key="3">
    <source>
        <dbReference type="ARBA" id="ARBA00023170"/>
    </source>
</evidence>
<dbReference type="GO" id="GO:0005886">
    <property type="term" value="C:plasma membrane"/>
    <property type="evidence" value="ECO:0007669"/>
    <property type="project" value="UniProtKB-SubCell"/>
</dbReference>
<keyword evidence="5" id="KW-1133">Transmembrane helix</keyword>
<evidence type="ECO:0000256" key="2">
    <source>
        <dbReference type="ARBA" id="ARBA00022475"/>
    </source>
</evidence>
<evidence type="ECO:0000256" key="4">
    <source>
        <dbReference type="SAM" id="MobiDB-lite"/>
    </source>
</evidence>
<feature type="transmembrane region" description="Helical" evidence="5">
    <location>
        <begin position="34"/>
        <end position="59"/>
    </location>
</feature>
<feature type="region of interest" description="Disordered" evidence="4">
    <location>
        <begin position="145"/>
        <end position="211"/>
    </location>
</feature>
<dbReference type="OMA" id="SEWCTIS"/>
<organism evidence="6 7">
    <name type="scientific">Tigriopus californicus</name>
    <name type="common">Marine copepod</name>
    <dbReference type="NCBI Taxonomy" id="6832"/>
    <lineage>
        <taxon>Eukaryota</taxon>
        <taxon>Metazoa</taxon>
        <taxon>Ecdysozoa</taxon>
        <taxon>Arthropoda</taxon>
        <taxon>Crustacea</taxon>
        <taxon>Multicrustacea</taxon>
        <taxon>Hexanauplia</taxon>
        <taxon>Copepoda</taxon>
        <taxon>Harpacticoida</taxon>
        <taxon>Harpacticidae</taxon>
        <taxon>Tigriopus</taxon>
    </lineage>
</organism>
<reference evidence="6 7" key="1">
    <citation type="journal article" date="2018" name="Nat. Ecol. Evol.">
        <title>Genomic signatures of mitonuclear coevolution across populations of Tigriopus californicus.</title>
        <authorList>
            <person name="Barreto F.S."/>
            <person name="Watson E.T."/>
            <person name="Lima T.G."/>
            <person name="Willett C.S."/>
            <person name="Edmands S."/>
            <person name="Li W."/>
            <person name="Burton R.S."/>
        </authorList>
    </citation>
    <scope>NUCLEOTIDE SEQUENCE [LARGE SCALE GENOMIC DNA]</scope>
    <source>
        <strain evidence="6 7">San Diego</strain>
    </source>
</reference>
<name>A0A553NTS7_TIGCA</name>
<dbReference type="GO" id="GO:0032870">
    <property type="term" value="P:cellular response to hormone stimulus"/>
    <property type="evidence" value="ECO:0007669"/>
    <property type="project" value="TreeGrafter"/>
</dbReference>
<evidence type="ECO:0000256" key="5">
    <source>
        <dbReference type="SAM" id="Phobius"/>
    </source>
</evidence>
<keyword evidence="2" id="KW-1003">Cell membrane</keyword>
<feature type="transmembrane region" description="Helical" evidence="5">
    <location>
        <begin position="80"/>
        <end position="101"/>
    </location>
</feature>
<feature type="transmembrane region" description="Helical" evidence="5">
    <location>
        <begin position="381"/>
        <end position="406"/>
    </location>
</feature>
<keyword evidence="3" id="KW-0675">Receptor</keyword>
<proteinExistence type="predicted"/>